<feature type="binding site" evidence="3">
    <location>
        <position position="232"/>
    </location>
    <ligand>
        <name>a divalent metal cation</name>
        <dbReference type="ChEBI" id="CHEBI:60240"/>
    </ligand>
</feature>
<evidence type="ECO:0000313" key="6">
    <source>
        <dbReference type="Proteomes" id="UP000199118"/>
    </source>
</evidence>
<feature type="binding site" evidence="3">
    <location>
        <position position="117"/>
    </location>
    <ligand>
        <name>substrate</name>
    </ligand>
</feature>
<dbReference type="RefSeq" id="WP_092683160.1">
    <property type="nucleotide sequence ID" value="NZ_FNMZ01000005.1"/>
</dbReference>
<dbReference type="GO" id="GO:0016787">
    <property type="term" value="F:hydrolase activity"/>
    <property type="evidence" value="ECO:0007669"/>
    <property type="project" value="UniProtKB-KW"/>
</dbReference>
<dbReference type="Pfam" id="PF08450">
    <property type="entry name" value="SGL"/>
    <property type="match status" value="1"/>
</dbReference>
<organism evidence="5 6">
    <name type="scientific">Albimonas donghaensis</name>
    <dbReference type="NCBI Taxonomy" id="356660"/>
    <lineage>
        <taxon>Bacteria</taxon>
        <taxon>Pseudomonadati</taxon>
        <taxon>Pseudomonadota</taxon>
        <taxon>Alphaproteobacteria</taxon>
        <taxon>Rhodobacterales</taxon>
        <taxon>Paracoccaceae</taxon>
        <taxon>Albimonas</taxon>
    </lineage>
</organism>
<dbReference type="PANTHER" id="PTHR47572:SF4">
    <property type="entry name" value="LACTONASE DRP35"/>
    <property type="match status" value="1"/>
</dbReference>
<evidence type="ECO:0000259" key="4">
    <source>
        <dbReference type="Pfam" id="PF08450"/>
    </source>
</evidence>
<dbReference type="GO" id="GO:0046872">
    <property type="term" value="F:metal ion binding"/>
    <property type="evidence" value="ECO:0007669"/>
    <property type="project" value="UniProtKB-KW"/>
</dbReference>
<feature type="domain" description="SMP-30/Gluconolactonase/LRE-like region" evidence="4">
    <location>
        <begin position="29"/>
        <end position="286"/>
    </location>
</feature>
<dbReference type="SUPFAM" id="SSF63829">
    <property type="entry name" value="Calcium-dependent phosphotriesterase"/>
    <property type="match status" value="1"/>
</dbReference>
<dbReference type="Gene3D" id="2.120.10.30">
    <property type="entry name" value="TolB, C-terminal domain"/>
    <property type="match status" value="1"/>
</dbReference>
<dbReference type="InterPro" id="IPR011042">
    <property type="entry name" value="6-blade_b-propeller_TolB-like"/>
</dbReference>
<feature type="active site" description="Proton donor/acceptor" evidence="2">
    <location>
        <position position="232"/>
    </location>
</feature>
<dbReference type="InterPro" id="IPR051262">
    <property type="entry name" value="SMP-30/CGR1_Lactonase"/>
</dbReference>
<proteinExistence type="predicted"/>
<dbReference type="Proteomes" id="UP000199118">
    <property type="component" value="Unassembled WGS sequence"/>
</dbReference>
<dbReference type="InterPro" id="IPR013658">
    <property type="entry name" value="SGL"/>
</dbReference>
<sequence>MGVRAADPDFWALVQVGAEAKPVCSGFVFTEGPVWHPRERVLIFSDIKGDARYRWRDGSEVRRILSPTRQANGLTLDRDLNLIACEHLSSVVARFRPDGTREVLASHFEGRALNSPNDVVCGRDGSIWFTDPTYGRTPPWGDGREPELDFRGVYRLPPGHVPGAEPELAVPRDMFRQPNGLCFSPDEAWLYVDDTVAGTIRRFPVEPGGRLGEGALFADRIAEPDDRPGVPDGIKCDETGNVWVTGPGGVWVYSPDGVKLGEIDCPEPPANLAWGEDDGRVLYMTARTSVYALPTIVRGREEPFMAGMRGQGGAHTRS</sequence>
<protein>
    <submittedName>
        <fullName evidence="5">Gluconolactonase</fullName>
    </submittedName>
</protein>
<reference evidence="5 6" key="1">
    <citation type="submission" date="2016-10" db="EMBL/GenBank/DDBJ databases">
        <authorList>
            <person name="de Groot N.N."/>
        </authorList>
    </citation>
    <scope>NUCLEOTIDE SEQUENCE [LARGE SCALE GENOMIC DNA]</scope>
    <source>
        <strain evidence="5 6">DSM 17890</strain>
    </source>
</reference>
<dbReference type="PANTHER" id="PTHR47572">
    <property type="entry name" value="LIPOPROTEIN-RELATED"/>
    <property type="match status" value="1"/>
</dbReference>
<comment type="cofactor">
    <cofactor evidence="3">
        <name>Zn(2+)</name>
        <dbReference type="ChEBI" id="CHEBI:29105"/>
    </cofactor>
    <text evidence="3">Binds 1 divalent metal cation per subunit.</text>
</comment>
<evidence type="ECO:0000313" key="5">
    <source>
        <dbReference type="EMBL" id="SDX44436.1"/>
    </source>
</evidence>
<keyword evidence="1" id="KW-0378">Hydrolase</keyword>
<name>A0A1H3BRG3_9RHOB</name>
<feature type="binding site" evidence="3">
    <location>
        <position position="31"/>
    </location>
    <ligand>
        <name>a divalent metal cation</name>
        <dbReference type="ChEBI" id="CHEBI:60240"/>
    </ligand>
</feature>
<evidence type="ECO:0000256" key="3">
    <source>
        <dbReference type="PIRSR" id="PIRSR605511-2"/>
    </source>
</evidence>
<keyword evidence="3" id="KW-0479">Metal-binding</keyword>
<feature type="binding site" evidence="3">
    <location>
        <position position="179"/>
    </location>
    <ligand>
        <name>a divalent metal cation</name>
        <dbReference type="ChEBI" id="CHEBI:60240"/>
    </ligand>
</feature>
<evidence type="ECO:0000256" key="1">
    <source>
        <dbReference type="ARBA" id="ARBA00022801"/>
    </source>
</evidence>
<gene>
    <name evidence="5" type="ORF">SAMN05444336_105127</name>
</gene>
<keyword evidence="6" id="KW-1185">Reference proteome</keyword>
<accession>A0A1H3BRG3</accession>
<dbReference type="PRINTS" id="PR01790">
    <property type="entry name" value="SMP30FAMILY"/>
</dbReference>
<evidence type="ECO:0000256" key="2">
    <source>
        <dbReference type="PIRSR" id="PIRSR605511-1"/>
    </source>
</evidence>
<dbReference type="EMBL" id="FNMZ01000005">
    <property type="protein sequence ID" value="SDX44436.1"/>
    <property type="molecule type" value="Genomic_DNA"/>
</dbReference>
<dbReference type="InterPro" id="IPR005511">
    <property type="entry name" value="SMP-30"/>
</dbReference>
<dbReference type="AlphaFoldDB" id="A0A1H3BRG3"/>
<keyword evidence="3" id="KW-0862">Zinc</keyword>
<dbReference type="OrthoDB" id="241638at2"/>
<dbReference type="STRING" id="356660.SAMN05444336_105127"/>